<evidence type="ECO:0000256" key="3">
    <source>
        <dbReference type="ARBA" id="ARBA00022448"/>
    </source>
</evidence>
<evidence type="ECO:0000256" key="4">
    <source>
        <dbReference type="ARBA" id="ARBA00022452"/>
    </source>
</evidence>
<dbReference type="OrthoDB" id="9771205at2"/>
<organism evidence="9 10">
    <name type="scientific">Jiulongibacter sediminis</name>
    <dbReference type="NCBI Taxonomy" id="1605367"/>
    <lineage>
        <taxon>Bacteria</taxon>
        <taxon>Pseudomonadati</taxon>
        <taxon>Bacteroidota</taxon>
        <taxon>Cytophagia</taxon>
        <taxon>Cytophagales</taxon>
        <taxon>Leadbetterellaceae</taxon>
        <taxon>Jiulongibacter</taxon>
    </lineage>
</organism>
<protein>
    <recommendedName>
        <fullName evidence="11">Transporter</fullName>
    </recommendedName>
</protein>
<keyword evidence="3" id="KW-0813">Transport</keyword>
<evidence type="ECO:0000256" key="5">
    <source>
        <dbReference type="ARBA" id="ARBA00022692"/>
    </source>
</evidence>
<keyword evidence="8" id="KW-0732">Signal</keyword>
<dbReference type="Gene3D" id="1.20.1600.10">
    <property type="entry name" value="Outer membrane efflux proteins (OEP)"/>
    <property type="match status" value="1"/>
</dbReference>
<evidence type="ECO:0000256" key="7">
    <source>
        <dbReference type="ARBA" id="ARBA00023237"/>
    </source>
</evidence>
<keyword evidence="5" id="KW-0812">Transmembrane</keyword>
<dbReference type="InterPro" id="IPR003423">
    <property type="entry name" value="OMP_efflux"/>
</dbReference>
<evidence type="ECO:0000256" key="1">
    <source>
        <dbReference type="ARBA" id="ARBA00004442"/>
    </source>
</evidence>
<dbReference type="PANTHER" id="PTHR30026">
    <property type="entry name" value="OUTER MEMBRANE PROTEIN TOLC"/>
    <property type="match status" value="1"/>
</dbReference>
<dbReference type="Pfam" id="PF02321">
    <property type="entry name" value="OEP"/>
    <property type="match status" value="2"/>
</dbReference>
<keyword evidence="10" id="KW-1185">Reference proteome</keyword>
<dbReference type="AlphaFoldDB" id="A0A0P7B9F3"/>
<feature type="signal peptide" evidence="8">
    <location>
        <begin position="1"/>
        <end position="22"/>
    </location>
</feature>
<dbReference type="Proteomes" id="UP000050454">
    <property type="component" value="Unassembled WGS sequence"/>
</dbReference>
<dbReference type="GO" id="GO:1990281">
    <property type="term" value="C:efflux pump complex"/>
    <property type="evidence" value="ECO:0007669"/>
    <property type="project" value="TreeGrafter"/>
</dbReference>
<reference evidence="9 10" key="1">
    <citation type="submission" date="2015-07" db="EMBL/GenBank/DDBJ databases">
        <title>The draft genome sequence of Leadbetterella sp. JN14-9.</title>
        <authorList>
            <person name="Liu Y."/>
            <person name="Du J."/>
            <person name="Shao Z."/>
        </authorList>
    </citation>
    <scope>NUCLEOTIDE SEQUENCE [LARGE SCALE GENOMIC DNA]</scope>
    <source>
        <strain evidence="9 10">JN14-9</strain>
    </source>
</reference>
<comment type="caution">
    <text evidence="9">The sequence shown here is derived from an EMBL/GenBank/DDBJ whole genome shotgun (WGS) entry which is preliminary data.</text>
</comment>
<evidence type="ECO:0000313" key="9">
    <source>
        <dbReference type="EMBL" id="KPM46985.1"/>
    </source>
</evidence>
<evidence type="ECO:0000256" key="6">
    <source>
        <dbReference type="ARBA" id="ARBA00023136"/>
    </source>
</evidence>
<comment type="similarity">
    <text evidence="2">Belongs to the outer membrane factor (OMF) (TC 1.B.17) family.</text>
</comment>
<evidence type="ECO:0008006" key="11">
    <source>
        <dbReference type="Google" id="ProtNLM"/>
    </source>
</evidence>
<feature type="chain" id="PRO_5006135536" description="Transporter" evidence="8">
    <location>
        <begin position="23"/>
        <end position="435"/>
    </location>
</feature>
<dbReference type="STRING" id="1605367.AFM12_17305"/>
<evidence type="ECO:0000256" key="2">
    <source>
        <dbReference type="ARBA" id="ARBA00007613"/>
    </source>
</evidence>
<comment type="subcellular location">
    <subcellularLocation>
        <location evidence="1">Cell outer membrane</location>
    </subcellularLocation>
</comment>
<keyword evidence="6" id="KW-0472">Membrane</keyword>
<accession>A0A0P7B9F3</accession>
<sequence>MIKMKKLILFLSLSGFSISVSSQEILTLDLAISEAVERNFSVKVAEKRVEAAENQIYKGNAGMSPQLDWITNINGSVNQVNQVFVDDRKINRLGQGFSPNTNLNLSWTLYDGRRMQVIYNRLQTQGQESLLQKKLVVQNVISNVMQVYYEILRQKKSVEYLGQIIKYYEERLNITEERWQIGRGSKLDYLQSKTDLTTQQVELVSAENQLRTSKVRLNNLLGTPADRSFEAEYISDEAPIYNLNTLLDQARSSNRDLLLLNKGIELSLLAEQEAFSFKKPRIALNSGFGYSFNRNNAGFLALNQSVGLTAGVSAVWNIFNGHQTQRDIQFARINTEVIQTQKQELLNQLEADLTASYYQFEADRELLNLEQANKEVAEENLNISLEKFRLGASTILELNEAQRRYDLSLNRLVNAQYNLRISELELLRMSGTLVE</sequence>
<dbReference type="GO" id="GO:0009279">
    <property type="term" value="C:cell outer membrane"/>
    <property type="evidence" value="ECO:0007669"/>
    <property type="project" value="UniProtKB-SubCell"/>
</dbReference>
<proteinExistence type="inferred from homology"/>
<dbReference type="PANTHER" id="PTHR30026:SF20">
    <property type="entry name" value="OUTER MEMBRANE PROTEIN TOLC"/>
    <property type="match status" value="1"/>
</dbReference>
<evidence type="ECO:0000256" key="8">
    <source>
        <dbReference type="SAM" id="SignalP"/>
    </source>
</evidence>
<gene>
    <name evidence="9" type="ORF">AFM12_17305</name>
</gene>
<dbReference type="SUPFAM" id="SSF56954">
    <property type="entry name" value="Outer membrane efflux proteins (OEP)"/>
    <property type="match status" value="1"/>
</dbReference>
<name>A0A0P7B9F3_9BACT</name>
<evidence type="ECO:0000313" key="10">
    <source>
        <dbReference type="Proteomes" id="UP000050454"/>
    </source>
</evidence>
<dbReference type="InterPro" id="IPR051906">
    <property type="entry name" value="TolC-like"/>
</dbReference>
<keyword evidence="4" id="KW-1134">Transmembrane beta strand</keyword>
<dbReference type="GO" id="GO:0015288">
    <property type="term" value="F:porin activity"/>
    <property type="evidence" value="ECO:0007669"/>
    <property type="project" value="TreeGrafter"/>
</dbReference>
<dbReference type="EMBL" id="LGTQ01000013">
    <property type="protein sequence ID" value="KPM46985.1"/>
    <property type="molecule type" value="Genomic_DNA"/>
</dbReference>
<keyword evidence="7" id="KW-0998">Cell outer membrane</keyword>
<dbReference type="GO" id="GO:0015562">
    <property type="term" value="F:efflux transmembrane transporter activity"/>
    <property type="evidence" value="ECO:0007669"/>
    <property type="project" value="InterPro"/>
</dbReference>